<dbReference type="GO" id="GO:0052621">
    <property type="term" value="F:diguanylate cyclase activity"/>
    <property type="evidence" value="ECO:0007669"/>
    <property type="project" value="TreeGrafter"/>
</dbReference>
<accession>A0A6H1TVK0</accession>
<dbReference type="PROSITE" id="PS50887">
    <property type="entry name" value="GGDEF"/>
    <property type="match status" value="1"/>
</dbReference>
<proteinExistence type="predicted"/>
<dbReference type="CDD" id="cd01949">
    <property type="entry name" value="GGDEF"/>
    <property type="match status" value="1"/>
</dbReference>
<dbReference type="InterPro" id="IPR029787">
    <property type="entry name" value="Nucleotide_cyclase"/>
</dbReference>
<dbReference type="Pfam" id="PF13426">
    <property type="entry name" value="PAS_9"/>
    <property type="match status" value="1"/>
</dbReference>
<protein>
    <submittedName>
        <fullName evidence="5">Diguanylate cyclase</fullName>
    </submittedName>
</protein>
<evidence type="ECO:0000313" key="6">
    <source>
        <dbReference type="Proteomes" id="UP000500857"/>
    </source>
</evidence>
<dbReference type="GO" id="GO:0043709">
    <property type="term" value="P:cell adhesion involved in single-species biofilm formation"/>
    <property type="evidence" value="ECO:0007669"/>
    <property type="project" value="TreeGrafter"/>
</dbReference>
<dbReference type="Pfam" id="PF01590">
    <property type="entry name" value="GAF"/>
    <property type="match status" value="1"/>
</dbReference>
<feature type="domain" description="GGDEF" evidence="4">
    <location>
        <begin position="503"/>
        <end position="636"/>
    </location>
</feature>
<reference evidence="5 6" key="1">
    <citation type="submission" date="2020-04" db="EMBL/GenBank/DDBJ databases">
        <authorList>
            <person name="Basu S."/>
            <person name="Maruthanayagam V."/>
            <person name="Chakraborty S."/>
            <person name="Pramanik A."/>
            <person name="Mukherjee J."/>
            <person name="Brink B."/>
        </authorList>
    </citation>
    <scope>NUCLEOTIDE SEQUENCE [LARGE SCALE GENOMIC DNA]</scope>
    <source>
        <strain evidence="5 6">AP17</strain>
    </source>
</reference>
<evidence type="ECO:0000259" key="2">
    <source>
        <dbReference type="PROSITE" id="PS50112"/>
    </source>
</evidence>
<dbReference type="SUPFAM" id="SSF55785">
    <property type="entry name" value="PYP-like sensor domain (PAS domain)"/>
    <property type="match status" value="2"/>
</dbReference>
<dbReference type="InterPro" id="IPR043128">
    <property type="entry name" value="Rev_trsase/Diguanyl_cyclase"/>
</dbReference>
<dbReference type="GO" id="GO:1902201">
    <property type="term" value="P:negative regulation of bacterial-type flagellum-dependent cell motility"/>
    <property type="evidence" value="ECO:0007669"/>
    <property type="project" value="TreeGrafter"/>
</dbReference>
<dbReference type="CDD" id="cd00130">
    <property type="entry name" value="PAS"/>
    <property type="match status" value="2"/>
</dbReference>
<dbReference type="NCBIfam" id="TIGR00254">
    <property type="entry name" value="GGDEF"/>
    <property type="match status" value="1"/>
</dbReference>
<dbReference type="PROSITE" id="PS50113">
    <property type="entry name" value="PAC"/>
    <property type="match status" value="1"/>
</dbReference>
<feature type="domain" description="PAC" evidence="3">
    <location>
        <begin position="246"/>
        <end position="298"/>
    </location>
</feature>
<dbReference type="AlphaFoldDB" id="A0A6H1TVK0"/>
<feature type="domain" description="PAS" evidence="2">
    <location>
        <begin position="165"/>
        <end position="210"/>
    </location>
</feature>
<dbReference type="PANTHER" id="PTHR45138:SF9">
    <property type="entry name" value="DIGUANYLATE CYCLASE DGCM-RELATED"/>
    <property type="match status" value="1"/>
</dbReference>
<dbReference type="SMART" id="SM00065">
    <property type="entry name" value="GAF"/>
    <property type="match status" value="1"/>
</dbReference>
<dbReference type="NCBIfam" id="TIGR00229">
    <property type="entry name" value="sensory_box"/>
    <property type="match status" value="1"/>
</dbReference>
<dbReference type="PANTHER" id="PTHR45138">
    <property type="entry name" value="REGULATORY COMPONENTS OF SENSORY TRANSDUCTION SYSTEM"/>
    <property type="match status" value="1"/>
</dbReference>
<keyword evidence="6" id="KW-1185">Reference proteome</keyword>
<evidence type="ECO:0000259" key="3">
    <source>
        <dbReference type="PROSITE" id="PS50113"/>
    </source>
</evidence>
<dbReference type="InterPro" id="IPR000014">
    <property type="entry name" value="PAS"/>
</dbReference>
<dbReference type="Gene3D" id="3.30.70.270">
    <property type="match status" value="1"/>
</dbReference>
<dbReference type="Pfam" id="PF00990">
    <property type="entry name" value="GGDEF"/>
    <property type="match status" value="1"/>
</dbReference>
<dbReference type="SMART" id="SM00091">
    <property type="entry name" value="PAS"/>
    <property type="match status" value="2"/>
</dbReference>
<dbReference type="SUPFAM" id="SSF55073">
    <property type="entry name" value="Nucleotide cyclase"/>
    <property type="match status" value="1"/>
</dbReference>
<dbReference type="KEGG" id="oxy:HCG48_08645"/>
<dbReference type="InterPro" id="IPR029016">
    <property type="entry name" value="GAF-like_dom_sf"/>
</dbReference>
<dbReference type="SUPFAM" id="SSF55781">
    <property type="entry name" value="GAF domain-like"/>
    <property type="match status" value="1"/>
</dbReference>
<evidence type="ECO:0000313" key="5">
    <source>
        <dbReference type="EMBL" id="QIZ70638.1"/>
    </source>
</evidence>
<name>A0A6H1TVK0_9CYAN</name>
<dbReference type="InterPro" id="IPR000700">
    <property type="entry name" value="PAS-assoc_C"/>
</dbReference>
<keyword evidence="1" id="KW-0175">Coiled coil</keyword>
<dbReference type="InterPro" id="IPR013656">
    <property type="entry name" value="PAS_4"/>
</dbReference>
<organism evidence="5 6">
    <name type="scientific">Oxynema aestuarii AP17</name>
    <dbReference type="NCBI Taxonomy" id="2064643"/>
    <lineage>
        <taxon>Bacteria</taxon>
        <taxon>Bacillati</taxon>
        <taxon>Cyanobacteriota</taxon>
        <taxon>Cyanophyceae</taxon>
        <taxon>Oscillatoriophycideae</taxon>
        <taxon>Oscillatoriales</taxon>
        <taxon>Oscillatoriaceae</taxon>
        <taxon>Oxynema</taxon>
        <taxon>Oxynema aestuarii</taxon>
    </lineage>
</organism>
<dbReference type="FunFam" id="3.30.70.270:FF:000001">
    <property type="entry name" value="Diguanylate cyclase domain protein"/>
    <property type="match status" value="1"/>
</dbReference>
<sequence length="636" mass="71996">MNLLIMDEVERVAQAFFILDRIPFGSCILREDLVVVFWNSRLEEWTKIPRHTILGRSIVDFFPHLEKPKYKTRLKPIFQGGPPTIFSSQLHKHIIPAKLPNGDLRIQHTTVTSIPRFEGDSYYAILAIQDVTDLTERIQDYRQMRDRALEEIKERQQAQEALYQKTAEFEAIFKSIPDAVVFANLSGEMILLNPAFSKLFGYSSEEMLGQPISVLQADYSNSEQNCYGKGKYSQARDGAIASDLVQPYEVEYQRKNRDIFVGETIDSVVKDGEGKTLGLLRIVRDITERKQAAGALESANQKLKDWVTELENRHRETLILREMSDLLQACLTVEEAYAVIARSVQLLFPNLSGALFILDDSKKLVEAVAQWGDVETTETVFLPQECWALRRGREHFVCDNRGGLPCKHVLNDGLEYSCTPLMAQGKGLGTLYLCSEKSGEFTASKQLLTLTVTEQISLSLANLTLRETLKQQSIRDPLTGLYNRRYLQECLGREIHRARNQNVGVGVIMLDVDRFKQFNDSFGHEAGDEILKKLASFLQENNSEADIACRYGGEEFTVILPQSSLEQTQEKAHLLREGVRLVQVRYQQQLLGPLTISVGVANFPEHGQSGDALLRAADTALYRAKREGRDRTVVAE</sequence>
<dbReference type="GO" id="GO:0005886">
    <property type="term" value="C:plasma membrane"/>
    <property type="evidence" value="ECO:0007669"/>
    <property type="project" value="TreeGrafter"/>
</dbReference>
<gene>
    <name evidence="5" type="ORF">HCG48_08645</name>
</gene>
<dbReference type="PROSITE" id="PS50112">
    <property type="entry name" value="PAS"/>
    <property type="match status" value="1"/>
</dbReference>
<dbReference type="SMART" id="SM00267">
    <property type="entry name" value="GGDEF"/>
    <property type="match status" value="1"/>
</dbReference>
<dbReference type="InterPro" id="IPR001610">
    <property type="entry name" value="PAC"/>
</dbReference>
<dbReference type="Gene3D" id="3.30.450.20">
    <property type="entry name" value="PAS domain"/>
    <property type="match status" value="2"/>
</dbReference>
<evidence type="ECO:0000256" key="1">
    <source>
        <dbReference type="SAM" id="Coils"/>
    </source>
</evidence>
<dbReference type="Gene3D" id="3.30.450.40">
    <property type="match status" value="1"/>
</dbReference>
<dbReference type="InterPro" id="IPR050469">
    <property type="entry name" value="Diguanylate_Cyclase"/>
</dbReference>
<dbReference type="InterPro" id="IPR000160">
    <property type="entry name" value="GGDEF_dom"/>
</dbReference>
<dbReference type="EMBL" id="CP051167">
    <property type="protein sequence ID" value="QIZ70638.1"/>
    <property type="molecule type" value="Genomic_DNA"/>
</dbReference>
<dbReference type="SMART" id="SM00086">
    <property type="entry name" value="PAC"/>
    <property type="match status" value="2"/>
</dbReference>
<evidence type="ECO:0000259" key="4">
    <source>
        <dbReference type="PROSITE" id="PS50887"/>
    </source>
</evidence>
<dbReference type="Proteomes" id="UP000500857">
    <property type="component" value="Chromosome"/>
</dbReference>
<dbReference type="Pfam" id="PF08448">
    <property type="entry name" value="PAS_4"/>
    <property type="match status" value="1"/>
</dbReference>
<dbReference type="InterPro" id="IPR003018">
    <property type="entry name" value="GAF"/>
</dbReference>
<dbReference type="InterPro" id="IPR035965">
    <property type="entry name" value="PAS-like_dom_sf"/>
</dbReference>
<feature type="coiled-coil region" evidence="1">
    <location>
        <begin position="131"/>
        <end position="161"/>
    </location>
</feature>
<dbReference type="RefSeq" id="WP_168568793.1">
    <property type="nucleotide sequence ID" value="NZ_CP051167.1"/>
</dbReference>